<evidence type="ECO:0000313" key="2">
    <source>
        <dbReference type="EMBL" id="MBB3947901.1"/>
    </source>
</evidence>
<feature type="compositionally biased region" description="Low complexity" evidence="1">
    <location>
        <begin position="120"/>
        <end position="133"/>
    </location>
</feature>
<dbReference type="AlphaFoldDB" id="A0A7W6G4V7"/>
<organism evidence="2 3">
    <name type="scientific">Rhizobium skierniewicense</name>
    <dbReference type="NCBI Taxonomy" id="984260"/>
    <lineage>
        <taxon>Bacteria</taxon>
        <taxon>Pseudomonadati</taxon>
        <taxon>Pseudomonadota</taxon>
        <taxon>Alphaproteobacteria</taxon>
        <taxon>Hyphomicrobiales</taxon>
        <taxon>Rhizobiaceae</taxon>
        <taxon>Rhizobium/Agrobacterium group</taxon>
        <taxon>Rhizobium</taxon>
    </lineage>
</organism>
<dbReference type="PROSITE" id="PS51257">
    <property type="entry name" value="PROKAR_LIPOPROTEIN"/>
    <property type="match status" value="1"/>
</dbReference>
<reference evidence="2 3" key="1">
    <citation type="submission" date="2020-08" db="EMBL/GenBank/DDBJ databases">
        <title>Genomic Encyclopedia of Type Strains, Phase IV (KMG-IV): sequencing the most valuable type-strain genomes for metagenomic binning, comparative biology and taxonomic classification.</title>
        <authorList>
            <person name="Goeker M."/>
        </authorList>
    </citation>
    <scope>NUCLEOTIDE SEQUENCE [LARGE SCALE GENOMIC DNA]</scope>
    <source>
        <strain evidence="2 3">DSM 26438</strain>
    </source>
</reference>
<dbReference type="Proteomes" id="UP000565286">
    <property type="component" value="Unassembled WGS sequence"/>
</dbReference>
<name>A0A7W6G4V7_9HYPH</name>
<feature type="region of interest" description="Disordered" evidence="1">
    <location>
        <begin position="84"/>
        <end position="133"/>
    </location>
</feature>
<accession>A0A7W6G4V7</accession>
<proteinExistence type="predicted"/>
<dbReference type="EMBL" id="JACIDV010000013">
    <property type="protein sequence ID" value="MBB3947901.1"/>
    <property type="molecule type" value="Genomic_DNA"/>
</dbReference>
<keyword evidence="3" id="KW-1185">Reference proteome</keyword>
<evidence type="ECO:0000313" key="3">
    <source>
        <dbReference type="Proteomes" id="UP000565286"/>
    </source>
</evidence>
<evidence type="ECO:0008006" key="4">
    <source>
        <dbReference type="Google" id="ProtNLM"/>
    </source>
</evidence>
<gene>
    <name evidence="2" type="ORF">GGQ73_003874</name>
</gene>
<feature type="region of interest" description="Disordered" evidence="1">
    <location>
        <begin position="41"/>
        <end position="69"/>
    </location>
</feature>
<evidence type="ECO:0000256" key="1">
    <source>
        <dbReference type="SAM" id="MobiDB-lite"/>
    </source>
</evidence>
<dbReference type="RefSeq" id="WP_234900289.1">
    <property type="nucleotide sequence ID" value="NZ_JAAMCM010000007.1"/>
</dbReference>
<protein>
    <recommendedName>
        <fullName evidence="4">SHOCT domain-containing protein</fullName>
    </recommendedName>
</protein>
<comment type="caution">
    <text evidence="2">The sequence shown here is derived from an EMBL/GenBank/DDBJ whole genome shotgun (WGS) entry which is preliminary data.</text>
</comment>
<sequence>MGKRMECVRAATILSVCGVLLPLLGACKPLAPVLSPANMPHPQPQVVGPQTVDASPMAQKRDTGTYPTFAKPMTAALPQMENTEADSMQASMSRLGAARSRGQISESEYKRKVAELRALQQQQQPTSTPAPSQ</sequence>